<evidence type="ECO:0000313" key="1">
    <source>
        <dbReference type="Ensembl" id="ENSSPUP00000024915.1"/>
    </source>
</evidence>
<evidence type="ECO:0000313" key="2">
    <source>
        <dbReference type="Proteomes" id="UP000694392"/>
    </source>
</evidence>
<name>A0A8D0LD23_SPHPU</name>
<dbReference type="Proteomes" id="UP000694392">
    <property type="component" value="Unplaced"/>
</dbReference>
<protein>
    <submittedName>
        <fullName evidence="1">Uncharacterized protein</fullName>
    </submittedName>
</protein>
<organism evidence="1 2">
    <name type="scientific">Sphenodon punctatus</name>
    <name type="common">Tuatara</name>
    <name type="synonym">Hatteria punctata</name>
    <dbReference type="NCBI Taxonomy" id="8508"/>
    <lineage>
        <taxon>Eukaryota</taxon>
        <taxon>Metazoa</taxon>
        <taxon>Chordata</taxon>
        <taxon>Craniata</taxon>
        <taxon>Vertebrata</taxon>
        <taxon>Euteleostomi</taxon>
        <taxon>Lepidosauria</taxon>
        <taxon>Sphenodontia</taxon>
        <taxon>Sphenodontidae</taxon>
        <taxon>Sphenodon</taxon>
    </lineage>
</organism>
<sequence>MFSLKQPKPTFRSYLLPLPQSEERISPEPKLKKLEPVLLPGKWSSKICNVFG</sequence>
<dbReference type="Ensembl" id="ENSSPUT00000026599.1">
    <property type="protein sequence ID" value="ENSSPUP00000024915.1"/>
    <property type="gene ID" value="ENSSPUG00000019105.1"/>
</dbReference>
<keyword evidence="2" id="KW-1185">Reference proteome</keyword>
<dbReference type="AlphaFoldDB" id="A0A8D0LD23"/>
<accession>A0A8D0LD23</accession>
<reference evidence="1" key="2">
    <citation type="submission" date="2025-09" db="UniProtKB">
        <authorList>
            <consortium name="Ensembl"/>
        </authorList>
    </citation>
    <scope>IDENTIFICATION</scope>
</reference>
<proteinExistence type="predicted"/>
<reference evidence="1" key="1">
    <citation type="submission" date="2025-08" db="UniProtKB">
        <authorList>
            <consortium name="Ensembl"/>
        </authorList>
    </citation>
    <scope>IDENTIFICATION</scope>
</reference>
<dbReference type="GeneTree" id="ENSGT00950000185579"/>